<dbReference type="Pfam" id="PF10609">
    <property type="entry name" value="ParA"/>
    <property type="match status" value="1"/>
</dbReference>
<keyword evidence="3" id="KW-0067">ATP-binding</keyword>
<keyword evidence="6" id="KW-0808">Transferase</keyword>
<dbReference type="Gene3D" id="3.40.50.300">
    <property type="entry name" value="P-loop containing nucleotide triphosphate hydrolases"/>
    <property type="match status" value="1"/>
</dbReference>
<proteinExistence type="predicted"/>
<dbReference type="Proteomes" id="UP001589691">
    <property type="component" value="Unassembled WGS sequence"/>
</dbReference>
<dbReference type="InterPro" id="IPR005702">
    <property type="entry name" value="Wzc-like_C"/>
</dbReference>
<keyword evidence="4" id="KW-0972">Capsule biogenesis/degradation</keyword>
<dbReference type="EMBL" id="JBHLZY010000020">
    <property type="protein sequence ID" value="MFB9769838.1"/>
    <property type="molecule type" value="Genomic_DNA"/>
</dbReference>
<dbReference type="InterPro" id="IPR033756">
    <property type="entry name" value="YlxH/NBP35"/>
</dbReference>
<sequence>MFKREKKQSTTTTSAINLTTLNEPMSVITEQIKTIRTNINFSATDKQLRTLMVTSSMVGEGKSTICANLAVEYAKEGLQVLLVDADLRRPTIHKTFRLANQRGLSSWLGRQIDDVNEAIFPTLNNLFVMPSGPKPPNPAELLGSGRMKEFLTSATRKLDMVIVDAPPILPVTDSLLLANQVDGTVFVIRQGVAQKNAVRDAVLALKSSRATLLGTILNDVHDHGSRGYYGYSNGYGYYSDDK</sequence>
<dbReference type="RefSeq" id="WP_137641559.1">
    <property type="nucleotide sequence ID" value="NZ_BJEA01000001.1"/>
</dbReference>
<dbReference type="EC" id="2.7.10.2" evidence="6"/>
<protein>
    <submittedName>
        <fullName evidence="6">CpsD/CapB family tyrosine-protein kinase</fullName>
        <ecNumber evidence="6">2.7.10.2</ecNumber>
    </submittedName>
</protein>
<accession>A0ABV5WUN4</accession>
<organism evidence="6 7">
    <name type="scientific">Lactiplantibacillus modestisalitolerans</name>
    <dbReference type="NCBI Taxonomy" id="1457219"/>
    <lineage>
        <taxon>Bacteria</taxon>
        <taxon>Bacillati</taxon>
        <taxon>Bacillota</taxon>
        <taxon>Bacilli</taxon>
        <taxon>Lactobacillales</taxon>
        <taxon>Lactobacillaceae</taxon>
        <taxon>Lactiplantibacillus</taxon>
    </lineage>
</organism>
<dbReference type="InterPro" id="IPR050445">
    <property type="entry name" value="Bact_polysacc_biosynth/exp"/>
</dbReference>
<keyword evidence="2" id="KW-0547">Nucleotide-binding</keyword>
<keyword evidence="6" id="KW-0418">Kinase</keyword>
<dbReference type="PANTHER" id="PTHR32309">
    <property type="entry name" value="TYROSINE-PROTEIN KINASE"/>
    <property type="match status" value="1"/>
</dbReference>
<evidence type="ECO:0000256" key="3">
    <source>
        <dbReference type="ARBA" id="ARBA00022840"/>
    </source>
</evidence>
<evidence type="ECO:0000256" key="5">
    <source>
        <dbReference type="ARBA" id="ARBA00023169"/>
    </source>
</evidence>
<dbReference type="GO" id="GO:0004715">
    <property type="term" value="F:non-membrane spanning protein tyrosine kinase activity"/>
    <property type="evidence" value="ECO:0007669"/>
    <property type="project" value="UniProtKB-EC"/>
</dbReference>
<keyword evidence="7" id="KW-1185">Reference proteome</keyword>
<evidence type="ECO:0000313" key="6">
    <source>
        <dbReference type="EMBL" id="MFB9769838.1"/>
    </source>
</evidence>
<dbReference type="InterPro" id="IPR027417">
    <property type="entry name" value="P-loop_NTPase"/>
</dbReference>
<keyword evidence="5" id="KW-0270">Exopolysaccharide synthesis</keyword>
<evidence type="ECO:0000256" key="4">
    <source>
        <dbReference type="ARBA" id="ARBA00022903"/>
    </source>
</evidence>
<dbReference type="CDD" id="cd05387">
    <property type="entry name" value="BY-kinase"/>
    <property type="match status" value="1"/>
</dbReference>
<evidence type="ECO:0000256" key="1">
    <source>
        <dbReference type="ARBA" id="ARBA00005132"/>
    </source>
</evidence>
<dbReference type="PANTHER" id="PTHR32309:SF13">
    <property type="entry name" value="FERRIC ENTEROBACTIN TRANSPORT PROTEIN FEPE"/>
    <property type="match status" value="1"/>
</dbReference>
<comment type="caution">
    <text evidence="6">The sequence shown here is derived from an EMBL/GenBank/DDBJ whole genome shotgun (WGS) entry which is preliminary data.</text>
</comment>
<name>A0ABV5WUN4_9LACO</name>
<dbReference type="SUPFAM" id="SSF52540">
    <property type="entry name" value="P-loop containing nucleoside triphosphate hydrolases"/>
    <property type="match status" value="1"/>
</dbReference>
<evidence type="ECO:0000313" key="7">
    <source>
        <dbReference type="Proteomes" id="UP001589691"/>
    </source>
</evidence>
<dbReference type="NCBIfam" id="TIGR01007">
    <property type="entry name" value="eps_fam"/>
    <property type="match status" value="1"/>
</dbReference>
<comment type="pathway">
    <text evidence="1">Capsule biogenesis; capsule polysaccharide biosynthesis.</text>
</comment>
<evidence type="ECO:0000256" key="2">
    <source>
        <dbReference type="ARBA" id="ARBA00022741"/>
    </source>
</evidence>
<reference evidence="6 7" key="1">
    <citation type="submission" date="2024-09" db="EMBL/GenBank/DDBJ databases">
        <authorList>
            <person name="Sun Q."/>
            <person name="Mori K."/>
        </authorList>
    </citation>
    <scope>NUCLEOTIDE SEQUENCE [LARGE SCALE GENOMIC DNA]</scope>
    <source>
        <strain evidence="6 7">TBRC 4576</strain>
    </source>
</reference>
<gene>
    <name evidence="6" type="ORF">ACFFLI_08175</name>
</gene>